<protein>
    <submittedName>
        <fullName evidence="2">Armadillo-like helical</fullName>
    </submittedName>
</protein>
<evidence type="ECO:0000313" key="3">
    <source>
        <dbReference type="Proteomes" id="UP000187203"/>
    </source>
</evidence>
<keyword evidence="3" id="KW-1185">Reference proteome</keyword>
<dbReference type="Gene3D" id="1.25.40.10">
    <property type="entry name" value="Tetratricopeptide repeat domain"/>
    <property type="match status" value="1"/>
</dbReference>
<dbReference type="PANTHER" id="PTHR46578">
    <property type="entry name" value="ARM-REPEAT/TETRATRICOPEPTIDE REPEAT (TPR)-LIKE PROTEIN"/>
    <property type="match status" value="1"/>
</dbReference>
<feature type="domain" description="ARM repeat N-terminal plant" evidence="1">
    <location>
        <begin position="1"/>
        <end position="229"/>
    </location>
</feature>
<organism evidence="2 3">
    <name type="scientific">Corchorus olitorius</name>
    <dbReference type="NCBI Taxonomy" id="93759"/>
    <lineage>
        <taxon>Eukaryota</taxon>
        <taxon>Viridiplantae</taxon>
        <taxon>Streptophyta</taxon>
        <taxon>Embryophyta</taxon>
        <taxon>Tracheophyta</taxon>
        <taxon>Spermatophyta</taxon>
        <taxon>Magnoliopsida</taxon>
        <taxon>eudicotyledons</taxon>
        <taxon>Gunneridae</taxon>
        <taxon>Pentapetalae</taxon>
        <taxon>rosids</taxon>
        <taxon>malvids</taxon>
        <taxon>Malvales</taxon>
        <taxon>Malvaceae</taxon>
        <taxon>Grewioideae</taxon>
        <taxon>Apeibeae</taxon>
        <taxon>Corchorus</taxon>
    </lineage>
</organism>
<dbReference type="Pfam" id="PF26524">
    <property type="entry name" value="ARM_7"/>
    <property type="match status" value="1"/>
</dbReference>
<dbReference type="SUPFAM" id="SSF48452">
    <property type="entry name" value="TPR-like"/>
    <property type="match status" value="1"/>
</dbReference>
<dbReference type="InterPro" id="IPR011990">
    <property type="entry name" value="TPR-like_helical_dom_sf"/>
</dbReference>
<accession>A0A1R3K468</accession>
<dbReference type="Gene3D" id="1.25.10.10">
    <property type="entry name" value="Leucine-rich Repeat Variant"/>
    <property type="match status" value="1"/>
</dbReference>
<dbReference type="EMBL" id="AWUE01014709">
    <property type="protein sequence ID" value="OMP01885.1"/>
    <property type="molecule type" value="Genomic_DNA"/>
</dbReference>
<proteinExistence type="predicted"/>
<dbReference type="OrthoDB" id="1872379at2759"/>
<dbReference type="InterPro" id="IPR016024">
    <property type="entry name" value="ARM-type_fold"/>
</dbReference>
<name>A0A1R3K468_9ROSI</name>
<comment type="caution">
    <text evidence="2">The sequence shown here is derived from an EMBL/GenBank/DDBJ whole genome shotgun (WGS) entry which is preliminary data.</text>
</comment>
<dbReference type="STRING" id="93759.A0A1R3K468"/>
<evidence type="ECO:0000259" key="1">
    <source>
        <dbReference type="Pfam" id="PF26524"/>
    </source>
</evidence>
<sequence>MNEPEPSARRAKLTQFFKEMPLRDDQEHVLVLSGLWNISMTQPDDPEFPSLGIFECMAKLIHKGISDQNWLLKGQNIYIPYYAAHIIGSYTMDKPQFAEKAVKSGVILPLMELLRGKMSWVEQRVAVRALGHLASFDRTFEAVAMHEVEIINLAMEISSNCLEVIYEEFVGIKDRKRLKYHCELLTRGLGGLELQLRKAEEWGSQLQCWSLYLLNCFACKERSLNLICKKGFLKKLPEMSGGLVNLNSPAGIGLLRTLCSSKKGREKVANSKEVIESLCNVSRSSDDWQDMAIDCLLLLLKDPETRYKVIDIAAMSLVDLVELKCLGEKEKVGETITQTLLQDYYKIKYGFLKLKSKKAEKALDELWELKVENIKRDKLMSEQDMKDRQVFIGKLKKQGNQKFWSGKIEKACKIYSKALDLCPLNMRKERIVLHSNRAQCYLLLKSPAGAISDTTRALCLSSPLSPHSKSLWRRSQAYDMKGLAKESLMDCLMFINSRMKSSDEEIKKRVRVPYYAARMINKQMNATWIFANAKSKFCSKKEERLIDESKGKYQLQEMLLRLMEAKDKGNFNFPGKLIT</sequence>
<dbReference type="SUPFAM" id="SSF48371">
    <property type="entry name" value="ARM repeat"/>
    <property type="match status" value="1"/>
</dbReference>
<dbReference type="InterPro" id="IPR058868">
    <property type="entry name" value="ARM_7"/>
</dbReference>
<gene>
    <name evidence="2" type="ORF">COLO4_11521</name>
</gene>
<reference evidence="3" key="1">
    <citation type="submission" date="2013-09" db="EMBL/GenBank/DDBJ databases">
        <title>Corchorus olitorius genome sequencing.</title>
        <authorList>
            <person name="Alam M."/>
            <person name="Haque M.S."/>
            <person name="Islam M.S."/>
            <person name="Emdad E.M."/>
            <person name="Islam M.M."/>
            <person name="Ahmed B."/>
            <person name="Halim A."/>
            <person name="Hossen Q.M.M."/>
            <person name="Hossain M.Z."/>
            <person name="Ahmed R."/>
            <person name="Khan M.M."/>
            <person name="Islam R."/>
            <person name="Rashid M.M."/>
            <person name="Khan S.A."/>
            <person name="Rahman M.S."/>
            <person name="Alam M."/>
            <person name="Yahiya A.S."/>
            <person name="Khan M.S."/>
            <person name="Azam M.S."/>
            <person name="Haque T."/>
            <person name="Lashkar M.Z.H."/>
            <person name="Akhand A.I."/>
            <person name="Morshed G."/>
            <person name="Roy S."/>
            <person name="Uddin K.S."/>
            <person name="Rabeya T."/>
            <person name="Hossain A.S."/>
            <person name="Chowdhury A."/>
            <person name="Snigdha A.R."/>
            <person name="Mortoza M.S."/>
            <person name="Matin S.A."/>
            <person name="Hoque S.M.E."/>
            <person name="Islam M.K."/>
            <person name="Roy D.K."/>
            <person name="Haider R."/>
            <person name="Moosa M.M."/>
            <person name="Elias S.M."/>
            <person name="Hasan A.M."/>
            <person name="Jahan S."/>
            <person name="Shafiuddin M."/>
            <person name="Mahmood N."/>
            <person name="Shommy N.S."/>
        </authorList>
    </citation>
    <scope>NUCLEOTIDE SEQUENCE [LARGE SCALE GENOMIC DNA]</scope>
    <source>
        <strain evidence="3">cv. O-4</strain>
    </source>
</reference>
<dbReference type="AlphaFoldDB" id="A0A1R3K468"/>
<dbReference type="PANTHER" id="PTHR46578:SF4">
    <property type="entry name" value="ARM-REPEAT_TETRATRICOPEPTIDE REPEAT (TPR)-LIKE PROTEIN"/>
    <property type="match status" value="1"/>
</dbReference>
<evidence type="ECO:0000313" key="2">
    <source>
        <dbReference type="EMBL" id="OMP01885.1"/>
    </source>
</evidence>
<dbReference type="InterPro" id="IPR011989">
    <property type="entry name" value="ARM-like"/>
</dbReference>
<dbReference type="Proteomes" id="UP000187203">
    <property type="component" value="Unassembled WGS sequence"/>
</dbReference>